<dbReference type="PANTHER" id="PTHR24161">
    <property type="entry name" value="ANK_REP_REGION DOMAIN-CONTAINING PROTEIN-RELATED"/>
    <property type="match status" value="1"/>
</dbReference>
<feature type="repeat" description="ANK" evidence="4">
    <location>
        <begin position="158"/>
        <end position="190"/>
    </location>
</feature>
<reference evidence="5" key="1">
    <citation type="submission" date="2022-11" db="EMBL/GenBank/DDBJ databases">
        <title>Chromosomal genome sequence assembly and mating type (MAT) locus characterization of the leprose asexual lichenized fungus Lepraria neglecta (Nyl.) Erichsen.</title>
        <authorList>
            <person name="Allen J.L."/>
            <person name="Pfeffer B."/>
        </authorList>
    </citation>
    <scope>NUCLEOTIDE SEQUENCE</scope>
    <source>
        <strain evidence="5">Allen 5258</strain>
    </source>
</reference>
<feature type="repeat" description="ANK" evidence="4">
    <location>
        <begin position="292"/>
        <end position="327"/>
    </location>
</feature>
<dbReference type="PROSITE" id="PS50297">
    <property type="entry name" value="ANK_REP_REGION"/>
    <property type="match status" value="5"/>
</dbReference>
<dbReference type="SUPFAM" id="SSF48403">
    <property type="entry name" value="Ankyrin repeat"/>
    <property type="match status" value="1"/>
</dbReference>
<evidence type="ECO:0000256" key="3">
    <source>
        <dbReference type="ARBA" id="ARBA00023043"/>
    </source>
</evidence>
<dbReference type="EC" id="2.3.1.225" evidence="1"/>
<evidence type="ECO:0000256" key="2">
    <source>
        <dbReference type="ARBA" id="ARBA00022737"/>
    </source>
</evidence>
<feature type="repeat" description="ANK" evidence="4">
    <location>
        <begin position="89"/>
        <end position="121"/>
    </location>
</feature>
<evidence type="ECO:0000313" key="6">
    <source>
        <dbReference type="Proteomes" id="UP001276659"/>
    </source>
</evidence>
<proteinExistence type="predicted"/>
<dbReference type="Proteomes" id="UP001276659">
    <property type="component" value="Unassembled WGS sequence"/>
</dbReference>
<feature type="repeat" description="ANK" evidence="4">
    <location>
        <begin position="122"/>
        <end position="157"/>
    </location>
</feature>
<feature type="repeat" description="ANK" evidence="4">
    <location>
        <begin position="259"/>
        <end position="291"/>
    </location>
</feature>
<sequence length="367" mass="40353">MTKNFDDVEDDLGREAHIFARLLFSFLQRVKDRTLGHTIFANLSIVYRVAILDLSVLNISLHICAEKDATNLAQRLLKNGAETNGLDFVGSTPLHRAAEHGHVDVVRLLLDNHADVGIRDDLSRTPLHAALLQKAKSSKEVVSLLVKRNVDIEAKDYKRQTALCAAIRSGSLIIARYLLQRGADVEAKFNNDAGGTLLFDAAGRGHKSGVQLLLDEGANIEAINKNGDIALNVAVSRVGHSATQVLLEYHANPRHSNFHGSTALHLAVASPSMSIARSLLEAGANVDATDNDGQSPLHRTVIEGEEVHERILRLLIDHTAQVEIQDNDGNTPLHYAVLHERLKWYGSFSAQKLICEHQIGKDRHHTK</sequence>
<evidence type="ECO:0000256" key="4">
    <source>
        <dbReference type="PROSITE-ProRule" id="PRU00023"/>
    </source>
</evidence>
<dbReference type="PRINTS" id="PR01415">
    <property type="entry name" value="ANKYRIN"/>
</dbReference>
<evidence type="ECO:0000256" key="1">
    <source>
        <dbReference type="ARBA" id="ARBA00012210"/>
    </source>
</evidence>
<protein>
    <recommendedName>
        <fullName evidence="1">protein S-acyltransferase</fullName>
        <ecNumber evidence="1">2.3.1.225</ecNumber>
    </recommendedName>
</protein>
<dbReference type="SMART" id="SM00248">
    <property type="entry name" value="ANK"/>
    <property type="match status" value="9"/>
</dbReference>
<feature type="repeat" description="ANK" evidence="4">
    <location>
        <begin position="193"/>
        <end position="225"/>
    </location>
</feature>
<evidence type="ECO:0000313" key="5">
    <source>
        <dbReference type="EMBL" id="KAK3169469.1"/>
    </source>
</evidence>
<organism evidence="5 6">
    <name type="scientific">Lepraria neglecta</name>
    <dbReference type="NCBI Taxonomy" id="209136"/>
    <lineage>
        <taxon>Eukaryota</taxon>
        <taxon>Fungi</taxon>
        <taxon>Dikarya</taxon>
        <taxon>Ascomycota</taxon>
        <taxon>Pezizomycotina</taxon>
        <taxon>Lecanoromycetes</taxon>
        <taxon>OSLEUM clade</taxon>
        <taxon>Lecanoromycetidae</taxon>
        <taxon>Lecanorales</taxon>
        <taxon>Lecanorineae</taxon>
        <taxon>Stereocaulaceae</taxon>
        <taxon>Lepraria</taxon>
    </lineage>
</organism>
<name>A0AAD9Z0H6_9LECA</name>
<dbReference type="Gene3D" id="1.25.40.20">
    <property type="entry name" value="Ankyrin repeat-containing domain"/>
    <property type="match status" value="3"/>
</dbReference>
<gene>
    <name evidence="5" type="ORF">OEA41_008852</name>
</gene>
<dbReference type="EMBL" id="JASNWA010000009">
    <property type="protein sequence ID" value="KAK3169469.1"/>
    <property type="molecule type" value="Genomic_DNA"/>
</dbReference>
<comment type="caution">
    <text evidence="5">The sequence shown here is derived from an EMBL/GenBank/DDBJ whole genome shotgun (WGS) entry which is preliminary data.</text>
</comment>
<dbReference type="InterPro" id="IPR036770">
    <property type="entry name" value="Ankyrin_rpt-contain_sf"/>
</dbReference>
<dbReference type="AlphaFoldDB" id="A0AAD9Z0H6"/>
<dbReference type="PROSITE" id="PS50088">
    <property type="entry name" value="ANK_REPEAT"/>
    <property type="match status" value="6"/>
</dbReference>
<dbReference type="GO" id="GO:0019706">
    <property type="term" value="F:protein-cysteine S-palmitoyltransferase activity"/>
    <property type="evidence" value="ECO:0007669"/>
    <property type="project" value="UniProtKB-EC"/>
</dbReference>
<dbReference type="PANTHER" id="PTHR24161:SF85">
    <property type="entry name" value="PALMITOYLTRANSFERASE HIP14"/>
    <property type="match status" value="1"/>
</dbReference>
<keyword evidence="2" id="KW-0677">Repeat</keyword>
<keyword evidence="6" id="KW-1185">Reference proteome</keyword>
<dbReference type="Pfam" id="PF13637">
    <property type="entry name" value="Ank_4"/>
    <property type="match status" value="1"/>
</dbReference>
<keyword evidence="3 4" id="KW-0040">ANK repeat</keyword>
<dbReference type="InterPro" id="IPR002110">
    <property type="entry name" value="Ankyrin_rpt"/>
</dbReference>
<accession>A0AAD9Z0H6</accession>
<dbReference type="Pfam" id="PF12796">
    <property type="entry name" value="Ank_2"/>
    <property type="match status" value="2"/>
</dbReference>